<dbReference type="AlphaFoldDB" id="A0A9D4HJR8"/>
<evidence type="ECO:0000256" key="1">
    <source>
        <dbReference type="ARBA" id="ARBA00006834"/>
    </source>
</evidence>
<reference evidence="3" key="1">
    <citation type="journal article" date="2019" name="bioRxiv">
        <title>The Genome of the Zebra Mussel, Dreissena polymorpha: A Resource for Invasive Species Research.</title>
        <authorList>
            <person name="McCartney M.A."/>
            <person name="Auch B."/>
            <person name="Kono T."/>
            <person name="Mallez S."/>
            <person name="Zhang Y."/>
            <person name="Obille A."/>
            <person name="Becker A."/>
            <person name="Abrahante J.E."/>
            <person name="Garbe J."/>
            <person name="Badalamenti J.P."/>
            <person name="Herman A."/>
            <person name="Mangelson H."/>
            <person name="Liachko I."/>
            <person name="Sullivan S."/>
            <person name="Sone E.D."/>
            <person name="Koren S."/>
            <person name="Silverstein K.A.T."/>
            <person name="Beckman K.B."/>
            <person name="Gohl D.M."/>
        </authorList>
    </citation>
    <scope>NUCLEOTIDE SEQUENCE</scope>
    <source>
        <strain evidence="3">Duluth1</strain>
        <tissue evidence="3">Whole animal</tissue>
    </source>
</reference>
<name>A0A9D4HJR8_DREPO</name>
<evidence type="ECO:0000313" key="3">
    <source>
        <dbReference type="EMBL" id="KAH3721157.1"/>
    </source>
</evidence>
<keyword evidence="4" id="KW-1185">Reference proteome</keyword>
<reference evidence="3" key="2">
    <citation type="submission" date="2020-11" db="EMBL/GenBank/DDBJ databases">
        <authorList>
            <person name="McCartney M.A."/>
            <person name="Auch B."/>
            <person name="Kono T."/>
            <person name="Mallez S."/>
            <person name="Becker A."/>
            <person name="Gohl D.M."/>
            <person name="Silverstein K.A.T."/>
            <person name="Koren S."/>
            <person name="Bechman K.B."/>
            <person name="Herman A."/>
            <person name="Abrahante J.E."/>
            <person name="Garbe J."/>
        </authorList>
    </citation>
    <scope>NUCLEOTIDE SEQUENCE</scope>
    <source>
        <strain evidence="3">Duluth1</strain>
        <tissue evidence="3">Whole animal</tissue>
    </source>
</reference>
<feature type="domain" description="DMA" evidence="2">
    <location>
        <begin position="12"/>
        <end position="47"/>
    </location>
</feature>
<dbReference type="CDD" id="cd14370">
    <property type="entry name" value="CUE_DMA"/>
    <property type="match status" value="1"/>
</dbReference>
<protein>
    <recommendedName>
        <fullName evidence="2">DMA domain-containing protein</fullName>
    </recommendedName>
</protein>
<accession>A0A9D4HJR8</accession>
<dbReference type="Pfam" id="PF03474">
    <property type="entry name" value="DMA"/>
    <property type="match status" value="1"/>
</dbReference>
<evidence type="ECO:0000313" key="4">
    <source>
        <dbReference type="Proteomes" id="UP000828390"/>
    </source>
</evidence>
<gene>
    <name evidence="3" type="ORF">DPMN_064073</name>
</gene>
<dbReference type="SUPFAM" id="SSF46934">
    <property type="entry name" value="UBA-like"/>
    <property type="match status" value="1"/>
</dbReference>
<comment type="caution">
    <text evidence="3">The sequence shown here is derived from an EMBL/GenBank/DDBJ whole genome shotgun (WGS) entry which is preliminary data.</text>
</comment>
<proteinExistence type="inferred from homology"/>
<comment type="similarity">
    <text evidence="1">Belongs to the DMRT family.</text>
</comment>
<organism evidence="3 4">
    <name type="scientific">Dreissena polymorpha</name>
    <name type="common">Zebra mussel</name>
    <name type="synonym">Mytilus polymorpha</name>
    <dbReference type="NCBI Taxonomy" id="45954"/>
    <lineage>
        <taxon>Eukaryota</taxon>
        <taxon>Metazoa</taxon>
        <taxon>Spiralia</taxon>
        <taxon>Lophotrochozoa</taxon>
        <taxon>Mollusca</taxon>
        <taxon>Bivalvia</taxon>
        <taxon>Autobranchia</taxon>
        <taxon>Heteroconchia</taxon>
        <taxon>Euheterodonta</taxon>
        <taxon>Imparidentia</taxon>
        <taxon>Neoheterodontei</taxon>
        <taxon>Myida</taxon>
        <taxon>Dreissenoidea</taxon>
        <taxon>Dreissenidae</taxon>
        <taxon>Dreissena</taxon>
    </lineage>
</organism>
<evidence type="ECO:0000259" key="2">
    <source>
        <dbReference type="Pfam" id="PF03474"/>
    </source>
</evidence>
<dbReference type="EMBL" id="JAIWYP010000013">
    <property type="protein sequence ID" value="KAH3721157.1"/>
    <property type="molecule type" value="Genomic_DNA"/>
</dbReference>
<dbReference type="InterPro" id="IPR005173">
    <property type="entry name" value="DMA"/>
</dbReference>
<dbReference type="InterPro" id="IPR009060">
    <property type="entry name" value="UBA-like_sf"/>
</dbReference>
<dbReference type="Proteomes" id="UP000828390">
    <property type="component" value="Unassembled WGS sequence"/>
</dbReference>
<sequence length="194" mass="21028">MKPAAYAPGRLSNLDILERVFPLHRKSVLELVLQGCNGDLVKAIEQFLSAQDTLEARGKPEYSAKPALRYHPYSSGSNWIHGSSNHYGSSLPTTFDMKSAFKPLPLPPISGLHSAFLSGYPQLSSASPLMSSFSAGQYSAPNFGLPLSHGSYSGLHGYTGLFGSPFSILPYRANEARDMTKAVDREPLALENKP</sequence>